<gene>
    <name evidence="3" type="ORF">A2786_00940</name>
</gene>
<dbReference type="PANTHER" id="PTHR30204:SF58">
    <property type="entry name" value="HTH-TYPE TRANSCRIPTIONAL REGULATOR YFMP"/>
    <property type="match status" value="1"/>
</dbReference>
<dbReference type="Gene3D" id="1.10.1660.10">
    <property type="match status" value="1"/>
</dbReference>
<dbReference type="PROSITE" id="PS50937">
    <property type="entry name" value="HTH_MERR_2"/>
    <property type="match status" value="1"/>
</dbReference>
<dbReference type="Pfam" id="PF13411">
    <property type="entry name" value="MerR_1"/>
    <property type="match status" value="1"/>
</dbReference>
<dbReference type="GO" id="GO:0003677">
    <property type="term" value="F:DNA binding"/>
    <property type="evidence" value="ECO:0007669"/>
    <property type="project" value="UniProtKB-KW"/>
</dbReference>
<sequence length="101" mass="11778">MNTQNPIISISVAAKLLKLHPRTLMLYEKTGLLAPYRTQTSRRLYSKDDLAILHFIKFLTQEKRISLQGVLYLLKAIHLAEGRNLELQRLLFPEYKKKTLV</sequence>
<feature type="domain" description="HTH merR-type" evidence="2">
    <location>
        <begin position="7"/>
        <end position="76"/>
    </location>
</feature>
<dbReference type="Proteomes" id="UP000179233">
    <property type="component" value="Unassembled WGS sequence"/>
</dbReference>
<organism evidence="3 4">
    <name type="scientific">Candidatus Chisholmbacteria bacterium RIFCSPHIGHO2_01_FULL_52_32</name>
    <dbReference type="NCBI Taxonomy" id="1797591"/>
    <lineage>
        <taxon>Bacteria</taxon>
        <taxon>Candidatus Chisholmiibacteriota</taxon>
    </lineage>
</organism>
<accession>A0A1G1VUA9</accession>
<protein>
    <recommendedName>
        <fullName evidence="2">HTH merR-type domain-containing protein</fullName>
    </recommendedName>
</protein>
<dbReference type="PANTHER" id="PTHR30204">
    <property type="entry name" value="REDOX-CYCLING DRUG-SENSING TRANSCRIPTIONAL ACTIVATOR SOXR"/>
    <property type="match status" value="1"/>
</dbReference>
<reference evidence="3 4" key="1">
    <citation type="journal article" date="2016" name="Nat. Commun.">
        <title>Thousands of microbial genomes shed light on interconnected biogeochemical processes in an aquifer system.</title>
        <authorList>
            <person name="Anantharaman K."/>
            <person name="Brown C.T."/>
            <person name="Hug L.A."/>
            <person name="Sharon I."/>
            <person name="Castelle C.J."/>
            <person name="Probst A.J."/>
            <person name="Thomas B.C."/>
            <person name="Singh A."/>
            <person name="Wilkins M.J."/>
            <person name="Karaoz U."/>
            <person name="Brodie E.L."/>
            <person name="Williams K.H."/>
            <person name="Hubbard S.S."/>
            <person name="Banfield J.F."/>
        </authorList>
    </citation>
    <scope>NUCLEOTIDE SEQUENCE [LARGE SCALE GENOMIC DNA]</scope>
</reference>
<evidence type="ECO:0000313" key="4">
    <source>
        <dbReference type="Proteomes" id="UP000179233"/>
    </source>
</evidence>
<dbReference type="SUPFAM" id="SSF46955">
    <property type="entry name" value="Putative DNA-binding domain"/>
    <property type="match status" value="1"/>
</dbReference>
<dbReference type="InterPro" id="IPR000551">
    <property type="entry name" value="MerR-type_HTH_dom"/>
</dbReference>
<dbReference type="GO" id="GO:0003700">
    <property type="term" value="F:DNA-binding transcription factor activity"/>
    <property type="evidence" value="ECO:0007669"/>
    <property type="project" value="InterPro"/>
</dbReference>
<name>A0A1G1VUA9_9BACT</name>
<dbReference type="EMBL" id="MHCJ01000002">
    <property type="protein sequence ID" value="OGY18988.1"/>
    <property type="molecule type" value="Genomic_DNA"/>
</dbReference>
<keyword evidence="1" id="KW-0238">DNA-binding</keyword>
<proteinExistence type="predicted"/>
<evidence type="ECO:0000259" key="2">
    <source>
        <dbReference type="PROSITE" id="PS50937"/>
    </source>
</evidence>
<dbReference type="SMART" id="SM00422">
    <property type="entry name" value="HTH_MERR"/>
    <property type="match status" value="1"/>
</dbReference>
<comment type="caution">
    <text evidence="3">The sequence shown here is derived from an EMBL/GenBank/DDBJ whole genome shotgun (WGS) entry which is preliminary data.</text>
</comment>
<evidence type="ECO:0000256" key="1">
    <source>
        <dbReference type="ARBA" id="ARBA00023125"/>
    </source>
</evidence>
<dbReference type="AlphaFoldDB" id="A0A1G1VUA9"/>
<dbReference type="InterPro" id="IPR009061">
    <property type="entry name" value="DNA-bd_dom_put_sf"/>
</dbReference>
<dbReference type="InterPro" id="IPR047057">
    <property type="entry name" value="MerR_fam"/>
</dbReference>
<evidence type="ECO:0000313" key="3">
    <source>
        <dbReference type="EMBL" id="OGY18988.1"/>
    </source>
</evidence>